<feature type="region of interest" description="Disordered" evidence="3">
    <location>
        <begin position="1166"/>
        <end position="1194"/>
    </location>
</feature>
<dbReference type="OrthoDB" id="47276at2759"/>
<evidence type="ECO:0000313" key="4">
    <source>
        <dbReference type="EMBL" id="GAQ82269.1"/>
    </source>
</evidence>
<feature type="region of interest" description="Disordered" evidence="3">
    <location>
        <begin position="1249"/>
        <end position="1271"/>
    </location>
</feature>
<dbReference type="PANTHER" id="PTHR32215">
    <property type="entry name" value="CILIA- AND FLAGELLA-ASSOCIATED PROTEIN 57"/>
    <property type="match status" value="1"/>
</dbReference>
<organism evidence="4 5">
    <name type="scientific">Klebsormidium nitens</name>
    <name type="common">Green alga</name>
    <name type="synonym">Ulothrix nitens</name>
    <dbReference type="NCBI Taxonomy" id="105231"/>
    <lineage>
        <taxon>Eukaryota</taxon>
        <taxon>Viridiplantae</taxon>
        <taxon>Streptophyta</taxon>
        <taxon>Klebsormidiophyceae</taxon>
        <taxon>Klebsormidiales</taxon>
        <taxon>Klebsormidiaceae</taxon>
        <taxon>Klebsormidium</taxon>
    </lineage>
</organism>
<feature type="coiled-coil region" evidence="2">
    <location>
        <begin position="740"/>
        <end position="936"/>
    </location>
</feature>
<keyword evidence="2" id="KW-0175">Coiled coil</keyword>
<evidence type="ECO:0000256" key="1">
    <source>
        <dbReference type="PROSITE-ProRule" id="PRU00221"/>
    </source>
</evidence>
<accession>A0A1Y1HYJ9</accession>
<dbReference type="SUPFAM" id="SSF50998">
    <property type="entry name" value="Quinoprotein alcohol dehydrogenase-like"/>
    <property type="match status" value="1"/>
</dbReference>
<dbReference type="InterPro" id="IPR011047">
    <property type="entry name" value="Quinoprotein_ADH-like_sf"/>
</dbReference>
<sequence>MVPHEEQADGPGERAEAIEEGGKEWPLLSPVFALGADVSIRTPVHYLDGHRVLYAVGCQVALLDHEQHSMHFLPDLRGAKITCLALAYNRKYVAVVEKGAADEGAQISIYGNQGKWKRVRTITLTAEVCPSKDVTCLSFSSDNKYLVTVGGDPDWTLLYWRWASGKVVGSYKIGNAKDDPTVKRLYCNPWEHSTVAASGPKELRIFKLPKEESAVKVTQPTFVVKGEAPRFKGEITDHVWLEPESLAFSTDVGSVVIVSRDAVAATFETPNPCTITALARVGKGFLAADRRGRCNLFELVVSDSGKPSYVASSSYHALKDGQSIRSLRMSPLEEQAACALDSGNLAMLTVAGPSVADWAFSLLYRGFHQGPSYGVDVALQRPLIATFGMDQTVRIWNFVDRQCVLAKQLEEDVFCLALHPSGLSVVLGFRDKLRLFHVLADDLLLVREFHMPGCKQVSFSHSGHLFVASNATTSQVFNAYTSTTVGTLRGHTAAVRSASWAANDQRLVTVGLDGAAYEWKMDSYARDQSTENVVKSVQYSCVAYGRPGGPPFYVTAGRDKICRLRHMINGACEHEIKIDGCQITALALVDHNKTLLAATDEGAVRVYPWFGNKHPGEWSGEKPGRFEELRLHQGAITSMCVSPDQSFLFTTGEDGSVFTCDIRTEAERSAPPRSSGERWAFGPDACLVNREDWREVVGSVDDLKGQIESLQRRMEYQSMVQENKRKEQVAAAEAETEAVKRSAEKSIDDVKEATERLKEDHARQLRLLKDAQLKTSAHVEAEHAAALEKAAERLARAQGELEEERAAAVRAIEGGRARAAQDIAALKEDLDAEKARARAQVEDARRLAEEARREAEERRKQLDEEFEIVANRNDLRRDEQRIEAERKESELRARTSIVRRDLDGALLAKRIAQDELAKREEDLASARAQLQDAAAKHQSLLAVLAEREQSLHTMEQTLHRIRSANKDLEVHKYLADHKLRDAHLSVAPREAELARLKEELEARDEELQKSVLEQDNQRVAIRDQVERLAGLKKEAAALHATVKARESVIAHFEHDLSMAMTEADPEAKERRLRALYEKHCGHKKDGDDDVSPEAIAEMRRQRTYLEHTSKYQQKGAESAEKRYARAMRKARDENQLLLSENMDLRQDKKALAHQLQTLEEKIKLHPQLFNPHESPRSHTEPSSKPSLTPRVGSARVPRFTPAALAAAIAVREGLGSASSTSRSGRVVKGSVSRSLVYNNAVDELEDDNYTGLSARSSGGSSRPATSREGVIEAQRKEIARLREKLKSAHRGSLTESEIVEDEENGGAPSSLELEGAEASAKEGSVIRTGAQTAREWTPAEGDGRRKSFRAVGLQPELLIPLLDIKVVASGGVNSGVQTARPSTSRLPSRKPGDSVLDGNTEGGVRVSRKLAIGGGFLTSRRPSNSTQAQHGDGLVGKAATERRKSMPDIKRFL</sequence>
<keyword evidence="1" id="KW-0853">WD repeat</keyword>
<feature type="region of interest" description="Disordered" evidence="3">
    <location>
        <begin position="1415"/>
        <end position="1453"/>
    </location>
</feature>
<feature type="repeat" description="WD" evidence="1">
    <location>
        <begin position="488"/>
        <end position="529"/>
    </location>
</feature>
<feature type="compositionally biased region" description="Low complexity" evidence="3">
    <location>
        <begin position="1250"/>
        <end position="1267"/>
    </location>
</feature>
<dbReference type="InterPro" id="IPR052993">
    <property type="entry name" value="CFA-57"/>
</dbReference>
<gene>
    <name evidence="4" type="ORF">KFL_001060010</name>
</gene>
<feature type="region of interest" description="Disordered" evidence="3">
    <location>
        <begin position="1286"/>
        <end position="1326"/>
    </location>
</feature>
<dbReference type="SUPFAM" id="SSF50978">
    <property type="entry name" value="WD40 repeat-like"/>
    <property type="match status" value="1"/>
</dbReference>
<feature type="coiled-coil region" evidence="2">
    <location>
        <begin position="990"/>
        <end position="1017"/>
    </location>
</feature>
<reference evidence="4 5" key="1">
    <citation type="journal article" date="2014" name="Nat. Commun.">
        <title>Klebsormidium flaccidum genome reveals primary factors for plant terrestrial adaptation.</title>
        <authorList>
            <person name="Hori K."/>
            <person name="Maruyama F."/>
            <person name="Fujisawa T."/>
            <person name="Togashi T."/>
            <person name="Yamamoto N."/>
            <person name="Seo M."/>
            <person name="Sato S."/>
            <person name="Yamada T."/>
            <person name="Mori H."/>
            <person name="Tajima N."/>
            <person name="Moriyama T."/>
            <person name="Ikeuchi M."/>
            <person name="Watanabe M."/>
            <person name="Wada H."/>
            <person name="Kobayashi K."/>
            <person name="Saito M."/>
            <person name="Masuda T."/>
            <person name="Sasaki-Sekimoto Y."/>
            <person name="Mashiguchi K."/>
            <person name="Awai K."/>
            <person name="Shimojima M."/>
            <person name="Masuda S."/>
            <person name="Iwai M."/>
            <person name="Nobusawa T."/>
            <person name="Narise T."/>
            <person name="Kondo S."/>
            <person name="Saito H."/>
            <person name="Sato R."/>
            <person name="Murakawa M."/>
            <person name="Ihara Y."/>
            <person name="Oshima-Yamada Y."/>
            <person name="Ohtaka K."/>
            <person name="Satoh M."/>
            <person name="Sonobe K."/>
            <person name="Ishii M."/>
            <person name="Ohtani R."/>
            <person name="Kanamori-Sato M."/>
            <person name="Honoki R."/>
            <person name="Miyazaki D."/>
            <person name="Mochizuki H."/>
            <person name="Umetsu J."/>
            <person name="Higashi K."/>
            <person name="Shibata D."/>
            <person name="Kamiya Y."/>
            <person name="Sato N."/>
            <person name="Nakamura Y."/>
            <person name="Tabata S."/>
            <person name="Ida S."/>
            <person name="Kurokawa K."/>
            <person name="Ohta H."/>
        </authorList>
    </citation>
    <scope>NUCLEOTIDE SEQUENCE [LARGE SCALE GENOMIC DNA]</scope>
    <source>
        <strain evidence="4 5">NIES-2285</strain>
    </source>
</reference>
<dbReference type="Proteomes" id="UP000054558">
    <property type="component" value="Unassembled WGS sequence"/>
</dbReference>
<evidence type="ECO:0000256" key="3">
    <source>
        <dbReference type="SAM" id="MobiDB-lite"/>
    </source>
</evidence>
<feature type="compositionally biased region" description="Polar residues" evidence="3">
    <location>
        <begin position="1375"/>
        <end position="1386"/>
    </location>
</feature>
<dbReference type="PROSITE" id="PS50082">
    <property type="entry name" value="WD_REPEATS_2"/>
    <property type="match status" value="1"/>
</dbReference>
<dbReference type="InterPro" id="IPR015943">
    <property type="entry name" value="WD40/YVTN_repeat-like_dom_sf"/>
</dbReference>
<feature type="compositionally biased region" description="Polar residues" evidence="3">
    <location>
        <begin position="1420"/>
        <end position="1429"/>
    </location>
</feature>
<evidence type="ECO:0000313" key="5">
    <source>
        <dbReference type="Proteomes" id="UP000054558"/>
    </source>
</evidence>
<dbReference type="InterPro" id="IPR036322">
    <property type="entry name" value="WD40_repeat_dom_sf"/>
</dbReference>
<dbReference type="SMART" id="SM00320">
    <property type="entry name" value="WD40"/>
    <property type="match status" value="7"/>
</dbReference>
<feature type="region of interest" description="Disordered" evidence="3">
    <location>
        <begin position="1375"/>
        <end position="1402"/>
    </location>
</feature>
<keyword evidence="5" id="KW-1185">Reference proteome</keyword>
<dbReference type="PROSITE" id="PS50294">
    <property type="entry name" value="WD_REPEATS_REGION"/>
    <property type="match status" value="1"/>
</dbReference>
<dbReference type="InterPro" id="IPR001680">
    <property type="entry name" value="WD40_rpt"/>
</dbReference>
<dbReference type="STRING" id="105231.A0A1Y1HYJ9"/>
<dbReference type="OMA" id="DAYKIYV"/>
<evidence type="ECO:0000256" key="2">
    <source>
        <dbReference type="SAM" id="Coils"/>
    </source>
</evidence>
<dbReference type="Pfam" id="PF00400">
    <property type="entry name" value="WD40"/>
    <property type="match status" value="3"/>
</dbReference>
<feature type="compositionally biased region" description="Basic and acidic residues" evidence="3">
    <location>
        <begin position="1439"/>
        <end position="1453"/>
    </location>
</feature>
<proteinExistence type="predicted"/>
<name>A0A1Y1HYJ9_KLENI</name>
<feature type="coiled-coil region" evidence="2">
    <location>
        <begin position="1116"/>
        <end position="1161"/>
    </location>
</feature>
<dbReference type="Gene3D" id="2.130.10.10">
    <property type="entry name" value="YVTN repeat-like/Quinoprotein amine dehydrogenase"/>
    <property type="match status" value="3"/>
</dbReference>
<dbReference type="EMBL" id="DF237055">
    <property type="protein sequence ID" value="GAQ82269.1"/>
    <property type="molecule type" value="Genomic_DNA"/>
</dbReference>
<protein>
    <submittedName>
        <fullName evidence="4">Uncharacterized protein</fullName>
    </submittedName>
</protein>
<dbReference type="PANTHER" id="PTHR32215:SF0">
    <property type="entry name" value="CILIA- AND FLAGELLA-ASSOCIATED PROTEIN 57"/>
    <property type="match status" value="1"/>
</dbReference>